<name>A0AAG5DIT1_ANOAO</name>
<feature type="region of interest" description="Disordered" evidence="3">
    <location>
        <begin position="1"/>
        <end position="22"/>
    </location>
</feature>
<comment type="similarity">
    <text evidence="1 2">Belongs to the peptidase C14A family.</text>
</comment>
<evidence type="ECO:0000313" key="6">
    <source>
        <dbReference type="EnsemblMetazoa" id="ENSAATROPP010553"/>
    </source>
</evidence>
<dbReference type="PRINTS" id="PR00376">
    <property type="entry name" value="IL1BCENZYME"/>
</dbReference>
<dbReference type="Proteomes" id="UP000075880">
    <property type="component" value="Unassembled WGS sequence"/>
</dbReference>
<evidence type="ECO:0000259" key="4">
    <source>
        <dbReference type="PROSITE" id="PS50207"/>
    </source>
</evidence>
<accession>A0AAG5DIT1</accession>
<evidence type="ECO:0008006" key="8">
    <source>
        <dbReference type="Google" id="ProtNLM"/>
    </source>
</evidence>
<dbReference type="InterPro" id="IPR052039">
    <property type="entry name" value="Caspase-related_regulators"/>
</dbReference>
<dbReference type="SUPFAM" id="SSF52129">
    <property type="entry name" value="Caspase-like"/>
    <property type="match status" value="1"/>
</dbReference>
<dbReference type="InterPro" id="IPR001309">
    <property type="entry name" value="Pept_C14_p20"/>
</dbReference>
<dbReference type="PROSITE" id="PS01122">
    <property type="entry name" value="CASPASE_CYS"/>
    <property type="match status" value="1"/>
</dbReference>
<proteinExistence type="inferred from homology"/>
<dbReference type="SMART" id="SM00115">
    <property type="entry name" value="CASc"/>
    <property type="match status" value="1"/>
</dbReference>
<dbReference type="Gene3D" id="3.40.50.1460">
    <property type="match status" value="1"/>
</dbReference>
<evidence type="ECO:0000313" key="7">
    <source>
        <dbReference type="Proteomes" id="UP000075880"/>
    </source>
</evidence>
<dbReference type="PROSITE" id="PS50208">
    <property type="entry name" value="CASPASE_P20"/>
    <property type="match status" value="1"/>
</dbReference>
<evidence type="ECO:0000256" key="3">
    <source>
        <dbReference type="SAM" id="MobiDB-lite"/>
    </source>
</evidence>
<dbReference type="PANTHER" id="PTHR22576:SF41">
    <property type="entry name" value="CASPASE 14, APOPTOSIS-RELATED CYSTEINE PEPTIDASE"/>
    <property type="match status" value="1"/>
</dbReference>
<dbReference type="GO" id="GO:0006508">
    <property type="term" value="P:proteolysis"/>
    <property type="evidence" value="ECO:0007669"/>
    <property type="project" value="InterPro"/>
</dbReference>
<keyword evidence="7" id="KW-1185">Reference proteome</keyword>
<dbReference type="EnsemblMetazoa" id="ENSAATROPT011661">
    <property type="protein sequence ID" value="ENSAATROPP010553"/>
    <property type="gene ID" value="ENSAATROPG009492"/>
</dbReference>
<dbReference type="InterPro" id="IPR029030">
    <property type="entry name" value="Caspase-like_dom_sf"/>
</dbReference>
<organism evidence="6 7">
    <name type="scientific">Anopheles atroparvus</name>
    <name type="common">European mosquito</name>
    <dbReference type="NCBI Taxonomy" id="41427"/>
    <lineage>
        <taxon>Eukaryota</taxon>
        <taxon>Metazoa</taxon>
        <taxon>Ecdysozoa</taxon>
        <taxon>Arthropoda</taxon>
        <taxon>Hexapoda</taxon>
        <taxon>Insecta</taxon>
        <taxon>Pterygota</taxon>
        <taxon>Neoptera</taxon>
        <taxon>Endopterygota</taxon>
        <taxon>Diptera</taxon>
        <taxon>Nematocera</taxon>
        <taxon>Culicoidea</taxon>
        <taxon>Culicidae</taxon>
        <taxon>Anophelinae</taxon>
        <taxon>Anopheles</taxon>
    </lineage>
</organism>
<dbReference type="AlphaFoldDB" id="A0AAG5DIT1"/>
<dbReference type="InterPro" id="IPR002138">
    <property type="entry name" value="Pept_C14_p10"/>
</dbReference>
<dbReference type="InterPro" id="IPR015917">
    <property type="entry name" value="Pept_C14A"/>
</dbReference>
<protein>
    <recommendedName>
        <fullName evidence="8">Caspase family p20 domain-containing protein</fullName>
    </recommendedName>
</protein>
<reference evidence="6" key="1">
    <citation type="submission" date="2024-04" db="UniProtKB">
        <authorList>
            <consortium name="EnsemblMetazoa"/>
        </authorList>
    </citation>
    <scope>IDENTIFICATION</scope>
    <source>
        <strain evidence="6">EBRO</strain>
    </source>
</reference>
<evidence type="ECO:0000256" key="2">
    <source>
        <dbReference type="RuleBase" id="RU003971"/>
    </source>
</evidence>
<dbReference type="InterPro" id="IPR033139">
    <property type="entry name" value="Caspase_cys_AS"/>
</dbReference>
<dbReference type="PROSITE" id="PS50207">
    <property type="entry name" value="CASPASE_P10"/>
    <property type="match status" value="1"/>
</dbReference>
<dbReference type="Pfam" id="PF00656">
    <property type="entry name" value="Peptidase_C14"/>
    <property type="match status" value="1"/>
</dbReference>
<feature type="domain" description="Caspase family p10" evidence="4">
    <location>
        <begin position="257"/>
        <end position="345"/>
    </location>
</feature>
<feature type="domain" description="Caspase family p20" evidence="5">
    <location>
        <begin position="126"/>
        <end position="250"/>
    </location>
</feature>
<dbReference type="GO" id="GO:0004197">
    <property type="term" value="F:cysteine-type endopeptidase activity"/>
    <property type="evidence" value="ECO:0007669"/>
    <property type="project" value="InterPro"/>
</dbReference>
<evidence type="ECO:0000256" key="1">
    <source>
        <dbReference type="ARBA" id="ARBA00010134"/>
    </source>
</evidence>
<dbReference type="InterPro" id="IPR011600">
    <property type="entry name" value="Pept_C14_caspase"/>
</dbReference>
<evidence type="ECO:0000259" key="5">
    <source>
        <dbReference type="PROSITE" id="PS50208"/>
    </source>
</evidence>
<sequence length="349" mass="39441">MGSAFSKTKSKSESSRPSAVSTFDSVNDAVPANYSSPSRKTSFNSSVTTFKVHREQTQTYKAVQTATTKITSGTSTGSPRYSPVYKRPLTLAQDAQPSIGSPKIGRQITNGSQQIANRADRYDLKKKAYVLVFHHYEFENKRDNRAGSMKDMDKIKAVLRNYRTEQLKIHSNCSLRSVRKVMDDVSQKDFSNNSCLLVFIMSHGGSQDTILAHDGEWYSLHEDIVEKCTLNNSLKGKPKIFVLQACRGDAQMQPDSVKKVMSDKSDIVIFQSTYEGSVSWRDREGSFFMQEFLKLLESSDSSVDIHDINIKLNARLPHDPRFLGKDINQTPTMSTTLKKRLYFNDLRRS</sequence>
<dbReference type="PANTHER" id="PTHR22576">
    <property type="entry name" value="MUCOSA ASSOCIATED LYMPHOID TISSUE LYMPHOMA TRANSLOCATION PROTEIN 1/PARACASPASE"/>
    <property type="match status" value="1"/>
</dbReference>